<sequence>MSSEQFEKHEDEFQTLYESLNSAVSDRIPASSGEERKRLIREAERRIEDGFILVHEMEEELKPAPGTYRIQSLSKVRSYRRDLEKIQNKLRQLSSGASGRDSFGPGVHDTQAEITAMQSSQRSRLLQGTDTLMRASDSIDRSRRVAAETDEVAVEIIGDLGEQKEQLVRTQDRVHGMNAELSKSRKILNSMGRKLITNKLILGFIILLEMAILAAILYLKLK</sequence>
<evidence type="ECO:0000256" key="8">
    <source>
        <dbReference type="ARBA" id="ARBA00023136"/>
    </source>
</evidence>
<dbReference type="SUPFAM" id="SSF47661">
    <property type="entry name" value="t-snare proteins"/>
    <property type="match status" value="1"/>
</dbReference>
<evidence type="ECO:0000256" key="5">
    <source>
        <dbReference type="ARBA" id="ARBA00022927"/>
    </source>
</evidence>
<dbReference type="Proteomes" id="UP000694865">
    <property type="component" value="Unplaced"/>
</dbReference>
<keyword evidence="7 9" id="KW-0175">Coiled coil</keyword>
<feature type="coiled-coil region" evidence="9">
    <location>
        <begin position="40"/>
        <end position="96"/>
    </location>
</feature>
<evidence type="ECO:0000256" key="2">
    <source>
        <dbReference type="ARBA" id="ARBA00006108"/>
    </source>
</evidence>
<evidence type="ECO:0000313" key="12">
    <source>
        <dbReference type="Proteomes" id="UP000694865"/>
    </source>
</evidence>
<evidence type="ECO:0000313" key="13">
    <source>
        <dbReference type="RefSeq" id="XP_002741116.1"/>
    </source>
</evidence>
<dbReference type="PANTHER" id="PTHR21230">
    <property type="entry name" value="VESICLE TRANSPORT V-SNARE PROTEIN VTI1-RELATED"/>
    <property type="match status" value="1"/>
</dbReference>
<evidence type="ECO:0000256" key="4">
    <source>
        <dbReference type="ARBA" id="ARBA00022692"/>
    </source>
</evidence>
<gene>
    <name evidence="13" type="primary">LOC100377352</name>
</gene>
<dbReference type="RefSeq" id="XP_002741116.1">
    <property type="nucleotide sequence ID" value="XM_002741070.2"/>
</dbReference>
<dbReference type="Pfam" id="PF12352">
    <property type="entry name" value="V-SNARE_C"/>
    <property type="match status" value="1"/>
</dbReference>
<keyword evidence="12" id="KW-1185">Reference proteome</keyword>
<dbReference type="PANTHER" id="PTHR21230:SF89">
    <property type="entry name" value="VESICLE TRANSPORT THROUGH INTERACTION WITH T-SNARES HOMOLOG 1B"/>
    <property type="match status" value="1"/>
</dbReference>
<evidence type="ECO:0000256" key="10">
    <source>
        <dbReference type="SAM" id="Phobius"/>
    </source>
</evidence>
<dbReference type="Gene3D" id="1.20.58.400">
    <property type="entry name" value="t-snare proteins"/>
    <property type="match status" value="1"/>
</dbReference>
<keyword evidence="3" id="KW-0813">Transport</keyword>
<protein>
    <submittedName>
        <fullName evidence="13">Vesicle transport through interaction with t-SNAREs homolog 1B-like</fullName>
    </submittedName>
</protein>
<dbReference type="GeneID" id="100377352"/>
<accession>A0ABM0GZX4</accession>
<feature type="domain" description="Vesicle transport v-SNARE N-terminal" evidence="11">
    <location>
        <begin position="1"/>
        <end position="93"/>
    </location>
</feature>
<keyword evidence="6 10" id="KW-1133">Transmembrane helix</keyword>
<keyword evidence="4 10" id="KW-0812">Transmembrane</keyword>
<evidence type="ECO:0000256" key="3">
    <source>
        <dbReference type="ARBA" id="ARBA00022448"/>
    </source>
</evidence>
<organism evidence="12 13">
    <name type="scientific">Saccoglossus kowalevskii</name>
    <name type="common">Acorn worm</name>
    <dbReference type="NCBI Taxonomy" id="10224"/>
    <lineage>
        <taxon>Eukaryota</taxon>
        <taxon>Metazoa</taxon>
        <taxon>Hemichordata</taxon>
        <taxon>Enteropneusta</taxon>
        <taxon>Harrimaniidae</taxon>
        <taxon>Saccoglossus</taxon>
    </lineage>
</organism>
<name>A0ABM0GZX4_SACKO</name>
<proteinExistence type="inferred from homology"/>
<keyword evidence="8 10" id="KW-0472">Membrane</keyword>
<evidence type="ECO:0000256" key="9">
    <source>
        <dbReference type="SAM" id="Coils"/>
    </source>
</evidence>
<dbReference type="Pfam" id="PF05008">
    <property type="entry name" value="V-SNARE"/>
    <property type="match status" value="1"/>
</dbReference>
<comment type="similarity">
    <text evidence="2">Belongs to the VTI1 family.</text>
</comment>
<dbReference type="InterPro" id="IPR038407">
    <property type="entry name" value="v-SNARE_N_sf"/>
</dbReference>
<dbReference type="Gene3D" id="1.20.5.110">
    <property type="match status" value="1"/>
</dbReference>
<evidence type="ECO:0000259" key="11">
    <source>
        <dbReference type="Pfam" id="PF05008"/>
    </source>
</evidence>
<evidence type="ECO:0000256" key="1">
    <source>
        <dbReference type="ARBA" id="ARBA00004211"/>
    </source>
</evidence>
<reference evidence="13" key="1">
    <citation type="submission" date="2025-08" db="UniProtKB">
        <authorList>
            <consortium name="RefSeq"/>
        </authorList>
    </citation>
    <scope>IDENTIFICATION</scope>
    <source>
        <tissue evidence="13">Testes</tissue>
    </source>
</reference>
<evidence type="ECO:0000256" key="7">
    <source>
        <dbReference type="ARBA" id="ARBA00023054"/>
    </source>
</evidence>
<dbReference type="InterPro" id="IPR010989">
    <property type="entry name" value="SNARE"/>
</dbReference>
<evidence type="ECO:0000256" key="6">
    <source>
        <dbReference type="ARBA" id="ARBA00022989"/>
    </source>
</evidence>
<keyword evidence="5" id="KW-0653">Protein transport</keyword>
<dbReference type="SUPFAM" id="SSF58038">
    <property type="entry name" value="SNARE fusion complex"/>
    <property type="match status" value="1"/>
</dbReference>
<dbReference type="InterPro" id="IPR007705">
    <property type="entry name" value="Vesicle_trsprt_v-SNARE_N"/>
</dbReference>
<dbReference type="CDD" id="cd15890">
    <property type="entry name" value="SNARE_Vti1b"/>
    <property type="match status" value="1"/>
</dbReference>
<feature type="transmembrane region" description="Helical" evidence="10">
    <location>
        <begin position="200"/>
        <end position="219"/>
    </location>
</feature>
<comment type="subcellular location">
    <subcellularLocation>
        <location evidence="1">Membrane</location>
        <topology evidence="1">Single-pass type IV membrane protein</topology>
    </subcellularLocation>
</comment>